<keyword evidence="1" id="KW-0812">Transmembrane</keyword>
<evidence type="ECO:0000313" key="3">
    <source>
        <dbReference type="Proteomes" id="UP000184000"/>
    </source>
</evidence>
<accession>A0A1M5KEC9</accession>
<name>A0A1M5KEC9_9GAMM</name>
<reference evidence="2 3" key="1">
    <citation type="submission" date="2016-11" db="EMBL/GenBank/DDBJ databases">
        <authorList>
            <person name="Jaros S."/>
            <person name="Januszkiewicz K."/>
            <person name="Wedrychowicz H."/>
        </authorList>
    </citation>
    <scope>NUCLEOTIDE SEQUENCE [LARGE SCALE GENOMIC DNA]</scope>
    <source>
        <strain evidence="2 3">DSM 18231</strain>
    </source>
</reference>
<feature type="transmembrane region" description="Helical" evidence="1">
    <location>
        <begin position="12"/>
        <end position="30"/>
    </location>
</feature>
<organism evidence="2 3">
    <name type="scientific">Stutzerimonas xanthomarina DSM 18231</name>
    <dbReference type="NCBI Taxonomy" id="1403346"/>
    <lineage>
        <taxon>Bacteria</taxon>
        <taxon>Pseudomonadati</taxon>
        <taxon>Pseudomonadota</taxon>
        <taxon>Gammaproteobacteria</taxon>
        <taxon>Pseudomonadales</taxon>
        <taxon>Pseudomonadaceae</taxon>
        <taxon>Stutzerimonas</taxon>
    </lineage>
</organism>
<proteinExistence type="predicted"/>
<keyword evidence="1" id="KW-0472">Membrane</keyword>
<evidence type="ECO:0000256" key="1">
    <source>
        <dbReference type="SAM" id="Phobius"/>
    </source>
</evidence>
<sequence>MSRTAARRQLYCDGWLFLLLIIVPALISRQLPELAGRFGESLALPLFIIGLAALFFNLPRFTAYKHALIATEKKLGTDGESSAWTTLRAVRLRALGIAALPAWLAAIGAPLGLEPVAQLLLVCGSLALLVLYRVPRQLQ</sequence>
<keyword evidence="1" id="KW-1133">Transmembrane helix</keyword>
<dbReference type="EMBL" id="FQXA01000001">
    <property type="protein sequence ID" value="SHG51206.1"/>
    <property type="molecule type" value="Genomic_DNA"/>
</dbReference>
<dbReference type="RefSeq" id="WP_073298915.1">
    <property type="nucleotide sequence ID" value="NZ_FQXA01000001.1"/>
</dbReference>
<feature type="transmembrane region" description="Helical" evidence="1">
    <location>
        <begin position="42"/>
        <end position="58"/>
    </location>
</feature>
<feature type="transmembrane region" description="Helical" evidence="1">
    <location>
        <begin position="117"/>
        <end position="134"/>
    </location>
</feature>
<evidence type="ECO:0008006" key="4">
    <source>
        <dbReference type="Google" id="ProtNLM"/>
    </source>
</evidence>
<gene>
    <name evidence="2" type="ORF">SAMN02744645_0433</name>
</gene>
<protein>
    <recommendedName>
        <fullName evidence="4">MFS transporter</fullName>
    </recommendedName>
</protein>
<dbReference type="Proteomes" id="UP000184000">
    <property type="component" value="Unassembled WGS sequence"/>
</dbReference>
<dbReference type="AlphaFoldDB" id="A0A1M5KEC9"/>
<evidence type="ECO:0000313" key="2">
    <source>
        <dbReference type="EMBL" id="SHG51206.1"/>
    </source>
</evidence>
<dbReference type="GeneID" id="98639562"/>
<feature type="transmembrane region" description="Helical" evidence="1">
    <location>
        <begin position="92"/>
        <end position="111"/>
    </location>
</feature>